<accession>A0A381S9Y6</accession>
<dbReference type="Gene3D" id="3.40.47.10">
    <property type="match status" value="1"/>
</dbReference>
<proteinExistence type="predicted"/>
<dbReference type="PANTHER" id="PTHR34069:SF2">
    <property type="entry name" value="BETA-KETOACYL-[ACYL-CARRIER-PROTEIN] SYNTHASE III"/>
    <property type="match status" value="1"/>
</dbReference>
<evidence type="ECO:0000313" key="1">
    <source>
        <dbReference type="EMBL" id="SVA00304.1"/>
    </source>
</evidence>
<gene>
    <name evidence="1" type="ORF">METZ01_LOCUS53158</name>
</gene>
<dbReference type="PANTHER" id="PTHR34069">
    <property type="entry name" value="3-OXOACYL-[ACYL-CARRIER-PROTEIN] SYNTHASE 3"/>
    <property type="match status" value="1"/>
</dbReference>
<dbReference type="InterPro" id="IPR016039">
    <property type="entry name" value="Thiolase-like"/>
</dbReference>
<dbReference type="EMBL" id="UINC01002787">
    <property type="protein sequence ID" value="SVA00304.1"/>
    <property type="molecule type" value="Genomic_DNA"/>
</dbReference>
<reference evidence="1" key="1">
    <citation type="submission" date="2018-05" db="EMBL/GenBank/DDBJ databases">
        <authorList>
            <person name="Lanie J.A."/>
            <person name="Ng W.-L."/>
            <person name="Kazmierczak K.M."/>
            <person name="Andrzejewski T.M."/>
            <person name="Davidsen T.M."/>
            <person name="Wayne K.J."/>
            <person name="Tettelin H."/>
            <person name="Glass J.I."/>
            <person name="Rusch D."/>
            <person name="Podicherti R."/>
            <person name="Tsui H.-C.T."/>
            <person name="Winkler M.E."/>
        </authorList>
    </citation>
    <scope>NUCLEOTIDE SEQUENCE</scope>
</reference>
<sequence length="358" mass="36946">MTETMGILAYGAHVPYRRLDRAAISDVMGSGGGQGWRSVASFDQDTTTMGVEAARQALATTDLDPEALWFSTVAPAYLDKTNATTVHAALRLDAAASALDLGGAVRSSVGALRSALTGPGRTLVVSSDLRVGLPTSADESLGGDAAAAVLTGSAADGPLLAEYLGGASATAEFLDRWRTPGDVTSRTWEERFGEEAYGPLVEQAWAAALADIGLAADDIDTAIVTGLHGRAVKRLGGRLGVAVADDLMDTVGNSGAAHPALLLADALDTADAGRVVALVVLADGVEVLVFRSTDALAAGRPSRSVAAQVEDRADVAYPTYLAWRGLLEVQPPNRPAPNRISASASLRRSDWKHGFVGS</sequence>
<dbReference type="GO" id="GO:0016746">
    <property type="term" value="F:acyltransferase activity"/>
    <property type="evidence" value="ECO:0007669"/>
    <property type="project" value="UniProtKB-KW"/>
</dbReference>
<dbReference type="SUPFAM" id="SSF53901">
    <property type="entry name" value="Thiolase-like"/>
    <property type="match status" value="2"/>
</dbReference>
<evidence type="ECO:0008006" key="2">
    <source>
        <dbReference type="Google" id="ProtNLM"/>
    </source>
</evidence>
<dbReference type="GO" id="GO:0044550">
    <property type="term" value="P:secondary metabolite biosynthetic process"/>
    <property type="evidence" value="ECO:0007669"/>
    <property type="project" value="TreeGrafter"/>
</dbReference>
<dbReference type="AlphaFoldDB" id="A0A381S9Y6"/>
<organism evidence="1">
    <name type="scientific">marine metagenome</name>
    <dbReference type="NCBI Taxonomy" id="408172"/>
    <lineage>
        <taxon>unclassified sequences</taxon>
        <taxon>metagenomes</taxon>
        <taxon>ecological metagenomes</taxon>
    </lineage>
</organism>
<feature type="non-terminal residue" evidence="1">
    <location>
        <position position="358"/>
    </location>
</feature>
<name>A0A381S9Y6_9ZZZZ</name>
<protein>
    <recommendedName>
        <fullName evidence="2">Beta-ketoacyl-[acyl-carrier-protein] synthase III N-terminal domain-containing protein</fullName>
    </recommendedName>
</protein>